<dbReference type="PATRIC" id="fig|413882.6.peg.1886"/>
<gene>
    <name evidence="9" type="ORF">AAW51_1791</name>
</gene>
<evidence type="ECO:0000313" key="9">
    <source>
        <dbReference type="EMBL" id="AKJ28482.1"/>
    </source>
</evidence>
<evidence type="ECO:0000256" key="6">
    <source>
        <dbReference type="ARBA" id="ARBA00023136"/>
    </source>
</evidence>
<keyword evidence="3" id="KW-1003">Cell membrane</keyword>
<keyword evidence="4 7" id="KW-0812">Transmembrane</keyword>
<evidence type="ECO:0000256" key="1">
    <source>
        <dbReference type="ARBA" id="ARBA00004651"/>
    </source>
</evidence>
<dbReference type="InterPro" id="IPR000515">
    <property type="entry name" value="MetI-like"/>
</dbReference>
<dbReference type="GO" id="GO:0005886">
    <property type="term" value="C:plasma membrane"/>
    <property type="evidence" value="ECO:0007669"/>
    <property type="project" value="UniProtKB-SubCell"/>
</dbReference>
<keyword evidence="6 7" id="KW-0472">Membrane</keyword>
<dbReference type="InterPro" id="IPR035906">
    <property type="entry name" value="MetI-like_sf"/>
</dbReference>
<feature type="transmembrane region" description="Helical" evidence="7">
    <location>
        <begin position="123"/>
        <end position="144"/>
    </location>
</feature>
<dbReference type="InterPro" id="IPR051393">
    <property type="entry name" value="ABC_transporter_permease"/>
</dbReference>
<dbReference type="RefSeq" id="WP_047194339.1">
    <property type="nucleotide sequence ID" value="NZ_CP011371.1"/>
</dbReference>
<feature type="transmembrane region" description="Helical" evidence="7">
    <location>
        <begin position="327"/>
        <end position="347"/>
    </location>
</feature>
<feature type="transmembrane region" description="Helical" evidence="7">
    <location>
        <begin position="222"/>
        <end position="244"/>
    </location>
</feature>
<feature type="transmembrane region" description="Helical" evidence="7">
    <location>
        <begin position="265"/>
        <end position="287"/>
    </location>
</feature>
<feature type="domain" description="ABC transmembrane type-1" evidence="8">
    <location>
        <begin position="119"/>
        <end position="348"/>
    </location>
</feature>
<dbReference type="PANTHER" id="PTHR30193:SF37">
    <property type="entry name" value="INNER MEMBRANE ABC TRANSPORTER PERMEASE PROTEIN YCJO"/>
    <property type="match status" value="1"/>
</dbReference>
<keyword evidence="2 7" id="KW-0813">Transport</keyword>
<keyword evidence="10" id="KW-1185">Reference proteome</keyword>
<dbReference type="PROSITE" id="PS50928">
    <property type="entry name" value="ABC_TM1"/>
    <property type="match status" value="1"/>
</dbReference>
<evidence type="ECO:0000256" key="3">
    <source>
        <dbReference type="ARBA" id="ARBA00022475"/>
    </source>
</evidence>
<feature type="transmembrane region" description="Helical" evidence="7">
    <location>
        <begin position="38"/>
        <end position="61"/>
    </location>
</feature>
<evidence type="ECO:0000256" key="2">
    <source>
        <dbReference type="ARBA" id="ARBA00022448"/>
    </source>
</evidence>
<dbReference type="PANTHER" id="PTHR30193">
    <property type="entry name" value="ABC TRANSPORTER PERMEASE PROTEIN"/>
    <property type="match status" value="1"/>
</dbReference>
<name>A0A0G3BGN0_9BURK</name>
<evidence type="ECO:0000259" key="8">
    <source>
        <dbReference type="PROSITE" id="PS50928"/>
    </source>
</evidence>
<dbReference type="Gene3D" id="1.10.3720.10">
    <property type="entry name" value="MetI-like"/>
    <property type="match status" value="1"/>
</dbReference>
<dbReference type="CDD" id="cd06261">
    <property type="entry name" value="TM_PBP2"/>
    <property type="match status" value="1"/>
</dbReference>
<comment type="similarity">
    <text evidence="7">Belongs to the binding-protein-dependent transport system permease family.</text>
</comment>
<dbReference type="GO" id="GO:0055085">
    <property type="term" value="P:transmembrane transport"/>
    <property type="evidence" value="ECO:0007669"/>
    <property type="project" value="InterPro"/>
</dbReference>
<dbReference type="EMBL" id="CP011371">
    <property type="protein sequence ID" value="AKJ28482.1"/>
    <property type="molecule type" value="Genomic_DNA"/>
</dbReference>
<dbReference type="AlphaFoldDB" id="A0A0G3BGN0"/>
<proteinExistence type="inferred from homology"/>
<reference evidence="9 10" key="1">
    <citation type="submission" date="2015-05" db="EMBL/GenBank/DDBJ databases">
        <authorList>
            <person name="Tang B."/>
            <person name="Yu Y."/>
        </authorList>
    </citation>
    <scope>NUCLEOTIDE SEQUENCE [LARGE SCALE GENOMIC DNA]</scope>
    <source>
        <strain evidence="9 10">DSM 7029</strain>
    </source>
</reference>
<accession>A0A0G3BGN0</accession>
<evidence type="ECO:0000256" key="4">
    <source>
        <dbReference type="ARBA" id="ARBA00022692"/>
    </source>
</evidence>
<dbReference type="STRING" id="413882.AAW51_1791"/>
<evidence type="ECO:0000313" key="10">
    <source>
        <dbReference type="Proteomes" id="UP000035352"/>
    </source>
</evidence>
<dbReference type="KEGG" id="pbh:AAW51_1791"/>
<feature type="transmembrane region" description="Helical" evidence="7">
    <location>
        <begin position="156"/>
        <end position="178"/>
    </location>
</feature>
<dbReference type="OrthoDB" id="8578268at2"/>
<dbReference type="Proteomes" id="UP000035352">
    <property type="component" value="Chromosome"/>
</dbReference>
<dbReference type="SUPFAM" id="SSF161098">
    <property type="entry name" value="MetI-like"/>
    <property type="match status" value="1"/>
</dbReference>
<evidence type="ECO:0000256" key="7">
    <source>
        <dbReference type="RuleBase" id="RU363032"/>
    </source>
</evidence>
<keyword evidence="5 7" id="KW-1133">Transmembrane helix</keyword>
<evidence type="ECO:0000256" key="5">
    <source>
        <dbReference type="ARBA" id="ARBA00022989"/>
    </source>
</evidence>
<organism evidence="9 10">
    <name type="scientific">Caldimonas brevitalea</name>
    <dbReference type="NCBI Taxonomy" id="413882"/>
    <lineage>
        <taxon>Bacteria</taxon>
        <taxon>Pseudomonadati</taxon>
        <taxon>Pseudomonadota</taxon>
        <taxon>Betaproteobacteria</taxon>
        <taxon>Burkholderiales</taxon>
        <taxon>Sphaerotilaceae</taxon>
        <taxon>Caldimonas</taxon>
    </lineage>
</organism>
<comment type="subcellular location">
    <subcellularLocation>
        <location evidence="1 7">Cell membrane</location>
        <topology evidence="1 7">Multi-pass membrane protein</topology>
    </subcellularLocation>
</comment>
<dbReference type="Pfam" id="PF00528">
    <property type="entry name" value="BPD_transp_1"/>
    <property type="match status" value="1"/>
</dbReference>
<protein>
    <submittedName>
        <fullName evidence="9">Cytochrome C biogenesis protein</fullName>
    </submittedName>
</protein>
<sequence>MNPKTSASPLLALDAVVAPAPSAGRPARRRRRLKPWDWAPYLFISPFFVLFAIFGLFPLLFSAYVSFFRWEATAGLEAMVFEGWGNYTYLLQLDGIEWSQAFTSAFWADLYDRDFWRALYNTLWIGVLSGIPQHLVAIPLAFFIHTQFKRFRNPVIGMYFLPFITNTVAVAMVFTALFSRDFGVVNLTLTGLGNWDLGGLKPLAWLLPTEPIDWGSSEYQRWTVAVVVWWRYVGWNTVLYLAALQTIPKDLYEAATMDGANKWQQLWYITVPMLRPMMFFAVTLTLIGSLQLFEEPYILTGGTGGSGKAAQTSSMLITNYALNDGDFGTASALAWLLFVFIGILTYVNNKIFGRKND</sequence>